<dbReference type="GO" id="GO:0016829">
    <property type="term" value="F:lyase activity"/>
    <property type="evidence" value="ECO:0007669"/>
    <property type="project" value="UniProtKB-KW"/>
</dbReference>
<keyword evidence="3" id="KW-0460">Magnesium</keyword>
<evidence type="ECO:0000313" key="6">
    <source>
        <dbReference type="Proteomes" id="UP001601442"/>
    </source>
</evidence>
<dbReference type="InterPro" id="IPR005000">
    <property type="entry name" value="Aldolase/citrate-lyase_domain"/>
</dbReference>
<dbReference type="Pfam" id="PF03328">
    <property type="entry name" value="HpcH_HpaI"/>
    <property type="match status" value="1"/>
</dbReference>
<evidence type="ECO:0000256" key="3">
    <source>
        <dbReference type="ARBA" id="ARBA00022842"/>
    </source>
</evidence>
<accession>A0ABW6P9W3</accession>
<dbReference type="InterPro" id="IPR040442">
    <property type="entry name" value="Pyrv_kinase-like_dom_sf"/>
</dbReference>
<dbReference type="PIRSF" id="PIRSF015582">
    <property type="entry name" value="Cit_lyase_B"/>
    <property type="match status" value="1"/>
</dbReference>
<dbReference type="PANTHER" id="PTHR32308:SF10">
    <property type="entry name" value="CITRATE LYASE SUBUNIT BETA"/>
    <property type="match status" value="1"/>
</dbReference>
<dbReference type="InterPro" id="IPR015813">
    <property type="entry name" value="Pyrv/PenolPyrv_kinase-like_dom"/>
</dbReference>
<evidence type="ECO:0000259" key="4">
    <source>
        <dbReference type="Pfam" id="PF03328"/>
    </source>
</evidence>
<dbReference type="Gene3D" id="3.20.20.60">
    <property type="entry name" value="Phosphoenolpyruvate-binding domains"/>
    <property type="match status" value="1"/>
</dbReference>
<dbReference type="Proteomes" id="UP001601442">
    <property type="component" value="Unassembled WGS sequence"/>
</dbReference>
<name>A0ABW6P9W3_9NOCA</name>
<keyword evidence="6" id="KW-1185">Reference proteome</keyword>
<dbReference type="SUPFAM" id="SSF51621">
    <property type="entry name" value="Phosphoenolpyruvate/pyruvate domain"/>
    <property type="match status" value="1"/>
</dbReference>
<proteinExistence type="predicted"/>
<protein>
    <submittedName>
        <fullName evidence="5">HpcH/HpaI aldolase/citrate lyase family protein</fullName>
    </submittedName>
</protein>
<dbReference type="PANTHER" id="PTHR32308">
    <property type="entry name" value="LYASE BETA SUBUNIT, PUTATIVE (AFU_ORTHOLOGUE AFUA_4G13030)-RELATED"/>
    <property type="match status" value="1"/>
</dbReference>
<dbReference type="EMBL" id="JBIAMT010000005">
    <property type="protein sequence ID" value="MFF0499947.1"/>
    <property type="molecule type" value="Genomic_DNA"/>
</dbReference>
<comment type="caution">
    <text evidence="5">The sequence shown here is derived from an EMBL/GenBank/DDBJ whole genome shotgun (WGS) entry which is preliminary data.</text>
</comment>
<dbReference type="RefSeq" id="WP_387398864.1">
    <property type="nucleotide sequence ID" value="NZ_JBIAMT010000005.1"/>
</dbReference>
<evidence type="ECO:0000256" key="2">
    <source>
        <dbReference type="ARBA" id="ARBA00022723"/>
    </source>
</evidence>
<keyword evidence="5" id="KW-0456">Lyase</keyword>
<feature type="domain" description="HpcH/HpaI aldolase/citrate lyase" evidence="4">
    <location>
        <begin position="14"/>
        <end position="215"/>
    </location>
</feature>
<organism evidence="5 6">
    <name type="scientific">Nocardia aobensis</name>
    <dbReference type="NCBI Taxonomy" id="257277"/>
    <lineage>
        <taxon>Bacteria</taxon>
        <taxon>Bacillati</taxon>
        <taxon>Actinomycetota</taxon>
        <taxon>Actinomycetes</taxon>
        <taxon>Mycobacteriales</taxon>
        <taxon>Nocardiaceae</taxon>
        <taxon>Nocardia</taxon>
    </lineage>
</organism>
<evidence type="ECO:0000313" key="5">
    <source>
        <dbReference type="EMBL" id="MFF0499947.1"/>
    </source>
</evidence>
<dbReference type="InterPro" id="IPR011206">
    <property type="entry name" value="Citrate_lyase_beta/mcl1/mcl2"/>
</dbReference>
<keyword evidence="2" id="KW-0479">Metal-binding</keyword>
<evidence type="ECO:0000256" key="1">
    <source>
        <dbReference type="ARBA" id="ARBA00001946"/>
    </source>
</evidence>
<sequence length="275" mass="28727">MSSIARSVERAGTFLFVPGDRPERFEKAQAADPGLVVIDLEDAVAPDRKPAARAAAAEWIAAGHPCAVRINAHGTAWYDDDLEMVRGLDVAVMVPKAEDTEVLAGVAAGLSAGSAVIALVETAAGVTNASRIATAPGVRRLAFGSFDLAAELGISPEDTLALLACRSALVLASAVGQLAAPVDGVTGDITDPDRLRTDVAHARRLGFGGKLCIHPRQVGTVAQALRPSDADIRWARSVVEASTSGAVVVVEGRMVDKPVIERARRILETVEERSE</sequence>
<comment type="cofactor">
    <cofactor evidence="1">
        <name>Mg(2+)</name>
        <dbReference type="ChEBI" id="CHEBI:18420"/>
    </cofactor>
</comment>
<gene>
    <name evidence="5" type="ORF">ACFYU5_26340</name>
</gene>
<reference evidence="5 6" key="1">
    <citation type="submission" date="2024-10" db="EMBL/GenBank/DDBJ databases">
        <title>The Natural Products Discovery Center: Release of the First 8490 Sequenced Strains for Exploring Actinobacteria Biosynthetic Diversity.</title>
        <authorList>
            <person name="Kalkreuter E."/>
            <person name="Kautsar S.A."/>
            <person name="Yang D."/>
            <person name="Bader C.D."/>
            <person name="Teijaro C.N."/>
            <person name="Fluegel L."/>
            <person name="Davis C.M."/>
            <person name="Simpson J.R."/>
            <person name="Lauterbach L."/>
            <person name="Steele A.D."/>
            <person name="Gui C."/>
            <person name="Meng S."/>
            <person name="Li G."/>
            <person name="Viehrig K."/>
            <person name="Ye F."/>
            <person name="Su P."/>
            <person name="Kiefer A.F."/>
            <person name="Nichols A."/>
            <person name="Cepeda A.J."/>
            <person name="Yan W."/>
            <person name="Fan B."/>
            <person name="Jiang Y."/>
            <person name="Adhikari A."/>
            <person name="Zheng C.-J."/>
            <person name="Schuster L."/>
            <person name="Cowan T.M."/>
            <person name="Smanski M.J."/>
            <person name="Chevrette M.G."/>
            <person name="De Carvalho L.P.S."/>
            <person name="Shen B."/>
        </authorList>
    </citation>
    <scope>NUCLEOTIDE SEQUENCE [LARGE SCALE GENOMIC DNA]</scope>
    <source>
        <strain evidence="5 6">NPDC004119</strain>
    </source>
</reference>